<proteinExistence type="predicted"/>
<dbReference type="InterPro" id="IPR002126">
    <property type="entry name" value="Cadherin-like_dom"/>
</dbReference>
<feature type="region of interest" description="Disordered" evidence="2">
    <location>
        <begin position="1617"/>
        <end position="1645"/>
    </location>
</feature>
<dbReference type="NCBIfam" id="NF033510">
    <property type="entry name" value="Ca_tandemer"/>
    <property type="match status" value="4"/>
</dbReference>
<keyword evidence="1" id="KW-0106">Calcium</keyword>
<name>A0ABU9G8Z8_9GAMM</name>
<feature type="domain" description="Cadherin" evidence="3">
    <location>
        <begin position="553"/>
        <end position="636"/>
    </location>
</feature>
<dbReference type="PROSITE" id="PS50268">
    <property type="entry name" value="CADHERIN_2"/>
    <property type="match status" value="1"/>
</dbReference>
<dbReference type="InterPro" id="IPR001343">
    <property type="entry name" value="Hemolysn_Ca-bd"/>
</dbReference>
<evidence type="ECO:0000259" key="3">
    <source>
        <dbReference type="PROSITE" id="PS50268"/>
    </source>
</evidence>
<dbReference type="Pfam" id="PF00353">
    <property type="entry name" value="HemolysinCabind"/>
    <property type="match status" value="2"/>
</dbReference>
<feature type="region of interest" description="Disordered" evidence="2">
    <location>
        <begin position="1491"/>
        <end position="1512"/>
    </location>
</feature>
<dbReference type="CDD" id="cd11304">
    <property type="entry name" value="Cadherin_repeat"/>
    <property type="match status" value="1"/>
</dbReference>
<dbReference type="InterPro" id="IPR013783">
    <property type="entry name" value="Ig-like_fold"/>
</dbReference>
<dbReference type="PROSITE" id="PS00330">
    <property type="entry name" value="HEMOLYSIN_CALCIUM"/>
    <property type="match status" value="2"/>
</dbReference>
<dbReference type="InterPro" id="IPR018511">
    <property type="entry name" value="Hemolysin-typ_Ca-bd_CS"/>
</dbReference>
<comment type="caution">
    <text evidence="4">The sequence shown here is derived from an EMBL/GenBank/DDBJ whole genome shotgun (WGS) entry which is preliminary data.</text>
</comment>
<dbReference type="PRINTS" id="PR00313">
    <property type="entry name" value="CABNDNGRPT"/>
</dbReference>
<sequence>NTSAPGTDSATVDTTAAGGTVTVDDITGDDVINVAESKETITVTGTAAGGDIAEGDTVSMTINGSDYDTAVKVDGTWSVDVAGSDLAADTAFDVVVASSDAAGNTVESIGSSTHTLDQSALLINLDIDQVTNDGVLNSAEASETVTVTGQVTGDDFETGTVTLLINNATYTTTVSSDGAWSVDVAGSDLQADSDKQIEGSVSVANSIGQQGEAGSTETYLVDTSARASIRVNSITSDDVLNAEESLSTVTVSGRVGFDAAAGDVVSMTINGQDYSTVVLADKTWNVDVDGSDLAADTSFVVTVIGEDDAGNAFTGSTTSTHTVDNSVGSPAISIAGDTNEDGVYNAEELGRDGTVTATITLPDDFNANTDSLVIKIDGIEYDLTDVNLSTNTVTLEIAPESTITAQITDVAGNESVIASETALSADTSAEAKISLDKVTEDNLVTHDEAASKVTLSGRVGGDAAVGDIVTLTIATAAGEIATYSTKVAADDDDNLGYSYEVDGDVLYAYPDATITASVTGTDSAGNSFNASTSTTYDLGIGGLSDADSDANVVSEGAANGTEVQVTGLAVDPDGDAVTYSLSDDHNGAFAIDATTGVVTVADNSKLDYGSDSAPTIDIIATSEDGTTDTGTFTINLTADTVVAADIGIGTEDTTLIVSEEEGVLSNDSDADDGLSVATFTVDNDDTIYSAGDFVKIDGTGTLTLKEDGSYRFEPVANWSGDVPTVSYVTNTGAESTLSISIEGVNDAAEISLNNESVTVSEKGLEDSTAGTTSATGIFTVSDADGDDLSVSLAAPTETYTSGGIALVWALTDSGDLIGSANGEAIVTVTLDDVDSSGEGSYTVTLNGPVDQPNTTADDSLSIQFGLAVNDGTSTTTSMVTAVIEDDAPSGVTTEAELQLSASTFSISNIASGFSDVVFTDGHNRIGTSNAESTDLDTYDEKVSWGNSVGYLNNVQVFGAGESSLDATEVVDFSSNISFDDSVVVANITHKNDGLIGSYGSQTIADSFDSAYFNVDVTMMIDGEKVTVTLSSKLTEEETSNSLTDNGDSLTLESASTVVVVNGMSYTVSLDGFLVDGKAVNTVTTPEETTVTYSVAAHVELTDSNSAEEYVLTGTLNTDAGADGLDSVVEATTIDDNGTLVVNENGSYSFTPSDALVSALGDTGSQVVEYSYSVVDGDGDSVENTLFITVSGPDADTGTTTTVSGLSGSFYNYDDSTDGNLTTIAQAESIIANQSANATFISTNVDYEQAYNNLGSGSNLDSWLGSDSSSLTYVDQKSTEDSVVKLTGSVSLAAGVYSIKVSADDGYQIKINGESVAAVDHIQAVATDTFTFTVTESGELPIEIVYWDQGGAYQLSVSLAPATVAGGLLGEYQVLGSDAYPTTSTVTDVSDIITDTTDDVVGGDDTPTEFEGMAAGLDDNIAWFESNTGIEDDTTDNVDQNDKSWDDGEEGSYIVGTGNNDTIKGNGGDDHIVGNNSQDDLYGGSGQDWIEGGDGDDHIYGDDSSDLLDGGSGQDNIYGGAGNDILRGEDGDDTLLGEAGNDILIGGQGQDTLTGGDGSDLFILQDPSTDGIDKITDFNVNSDALDVSDLLSGDGVDLNDTDAVTAYLNDNLTLKSDEDGSGSLSVKNSSDGDHQVATFGSDSTLGAEGTSVTVVFNDQEYSVNVDG</sequence>
<dbReference type="SUPFAM" id="SSF49313">
    <property type="entry name" value="Cadherin-like"/>
    <property type="match status" value="1"/>
</dbReference>
<dbReference type="Proteomes" id="UP001379949">
    <property type="component" value="Unassembled WGS sequence"/>
</dbReference>
<dbReference type="InterPro" id="IPR040853">
    <property type="entry name" value="RapA2_cadherin-like"/>
</dbReference>
<dbReference type="InterPro" id="IPR011049">
    <property type="entry name" value="Serralysin-like_metalloprot_C"/>
</dbReference>
<dbReference type="NCBIfam" id="NF012196">
    <property type="entry name" value="Ig_like_ice"/>
    <property type="match status" value="4"/>
</dbReference>
<evidence type="ECO:0000256" key="1">
    <source>
        <dbReference type="ARBA" id="ARBA00022837"/>
    </source>
</evidence>
<dbReference type="InterPro" id="IPR049826">
    <property type="entry name" value="Ig-like_ice"/>
</dbReference>
<evidence type="ECO:0000313" key="4">
    <source>
        <dbReference type="EMBL" id="MEL0614950.1"/>
    </source>
</evidence>
<dbReference type="Pfam" id="PF17803">
    <property type="entry name" value="Cadherin_4"/>
    <property type="match status" value="1"/>
</dbReference>
<feature type="non-terminal residue" evidence="4">
    <location>
        <position position="1"/>
    </location>
</feature>
<accession>A0ABU9G8Z8</accession>
<dbReference type="Gene3D" id="2.60.40.1200">
    <property type="match status" value="1"/>
</dbReference>
<reference evidence="4 5" key="1">
    <citation type="submission" date="2024-02" db="EMBL/GenBank/DDBJ databases">
        <title>Bacteria isolated from the canopy kelp, Nereocystis luetkeana.</title>
        <authorList>
            <person name="Pfister C.A."/>
            <person name="Younker I.T."/>
            <person name="Light S.H."/>
        </authorList>
    </citation>
    <scope>NUCLEOTIDE SEQUENCE [LARGE SCALE GENOMIC DNA]</scope>
    <source>
        <strain evidence="4 5">TI.4.07</strain>
    </source>
</reference>
<dbReference type="SUPFAM" id="SSF51120">
    <property type="entry name" value="beta-Roll"/>
    <property type="match status" value="2"/>
</dbReference>
<keyword evidence="5" id="KW-1185">Reference proteome</keyword>
<dbReference type="RefSeq" id="WP_341568187.1">
    <property type="nucleotide sequence ID" value="NZ_JBAKAR010000027.1"/>
</dbReference>
<dbReference type="Gene3D" id="2.150.10.10">
    <property type="entry name" value="Serralysin-like metalloprotease, C-terminal"/>
    <property type="match status" value="1"/>
</dbReference>
<organism evidence="4 5">
    <name type="scientific">Marinomonas arenicola</name>
    <dbReference type="NCBI Taxonomy" id="569601"/>
    <lineage>
        <taxon>Bacteria</taxon>
        <taxon>Pseudomonadati</taxon>
        <taxon>Pseudomonadota</taxon>
        <taxon>Gammaproteobacteria</taxon>
        <taxon>Oceanospirillales</taxon>
        <taxon>Oceanospirillaceae</taxon>
        <taxon>Marinomonas</taxon>
    </lineage>
</organism>
<dbReference type="Gene3D" id="2.60.40.10">
    <property type="entry name" value="Immunoglobulins"/>
    <property type="match status" value="4"/>
</dbReference>
<protein>
    <submittedName>
        <fullName evidence="4">Ig-like domain-containing protein</fullName>
    </submittedName>
</protein>
<dbReference type="EMBL" id="JBAKAR010000027">
    <property type="protein sequence ID" value="MEL0614950.1"/>
    <property type="molecule type" value="Genomic_DNA"/>
</dbReference>
<gene>
    <name evidence="4" type="ORF">V6242_17490</name>
</gene>
<dbReference type="InterPro" id="IPR015919">
    <property type="entry name" value="Cadherin-like_sf"/>
</dbReference>
<evidence type="ECO:0000256" key="2">
    <source>
        <dbReference type="SAM" id="MobiDB-lite"/>
    </source>
</evidence>
<evidence type="ECO:0000313" key="5">
    <source>
        <dbReference type="Proteomes" id="UP001379949"/>
    </source>
</evidence>
<dbReference type="Gene3D" id="2.60.40.60">
    <property type="entry name" value="Cadherins"/>
    <property type="match status" value="1"/>
</dbReference>